<comment type="pathway">
    <text evidence="2">Protein modification; protein glycosylation.</text>
</comment>
<keyword evidence="6" id="KW-1185">Reference proteome</keyword>
<accession>T1FF97</accession>
<dbReference type="KEGG" id="hro:HELRODRAFT_179938"/>
<evidence type="ECO:0000313" key="5">
    <source>
        <dbReference type="EnsemblMetazoa" id="HelroP179938"/>
    </source>
</evidence>
<dbReference type="Gene3D" id="3.90.550.10">
    <property type="entry name" value="Spore Coat Polysaccharide Biosynthesis Protein SpsA, Chain A"/>
    <property type="match status" value="1"/>
</dbReference>
<dbReference type="GO" id="GO:0030246">
    <property type="term" value="F:carbohydrate binding"/>
    <property type="evidence" value="ECO:0007669"/>
    <property type="project" value="UniProtKB-KW"/>
</dbReference>
<dbReference type="HOGENOM" id="CLU_519040_0_0_1"/>
<dbReference type="OrthoDB" id="6128211at2759"/>
<feature type="domain" description="Glycosyltransferase 2-like" evidence="3">
    <location>
        <begin position="148"/>
        <end position="231"/>
    </location>
</feature>
<dbReference type="OMA" id="MENIAPD"/>
<dbReference type="EMBL" id="AMQM01007053">
    <property type="status" value="NOT_ANNOTATED_CDS"/>
    <property type="molecule type" value="Genomic_DNA"/>
</dbReference>
<dbReference type="Proteomes" id="UP000015101">
    <property type="component" value="Unassembled WGS sequence"/>
</dbReference>
<dbReference type="InterPro" id="IPR029044">
    <property type="entry name" value="Nucleotide-diphossugar_trans"/>
</dbReference>
<evidence type="ECO:0000259" key="3">
    <source>
        <dbReference type="Pfam" id="PF00535"/>
    </source>
</evidence>
<evidence type="ECO:0000256" key="1">
    <source>
        <dbReference type="ARBA" id="ARBA00023157"/>
    </source>
</evidence>
<evidence type="ECO:0000256" key="2">
    <source>
        <dbReference type="RuleBase" id="RU361242"/>
    </source>
</evidence>
<dbReference type="InterPro" id="IPR001173">
    <property type="entry name" value="Glyco_trans_2-like"/>
</dbReference>
<evidence type="ECO:0000313" key="6">
    <source>
        <dbReference type="Proteomes" id="UP000015101"/>
    </source>
</evidence>
<dbReference type="GO" id="GO:0000139">
    <property type="term" value="C:Golgi membrane"/>
    <property type="evidence" value="ECO:0007669"/>
    <property type="project" value="UniProtKB-SubCell"/>
</dbReference>
<comment type="similarity">
    <text evidence="2">Belongs to the glycosyltransferase 2 family. GalNAc-T subfamily.</text>
</comment>
<keyword evidence="2" id="KW-1133">Transmembrane helix</keyword>
<organism evidence="5 6">
    <name type="scientific">Helobdella robusta</name>
    <name type="common">Californian leech</name>
    <dbReference type="NCBI Taxonomy" id="6412"/>
    <lineage>
        <taxon>Eukaryota</taxon>
        <taxon>Metazoa</taxon>
        <taxon>Spiralia</taxon>
        <taxon>Lophotrochozoa</taxon>
        <taxon>Annelida</taxon>
        <taxon>Clitellata</taxon>
        <taxon>Hirudinea</taxon>
        <taxon>Rhynchobdellida</taxon>
        <taxon>Glossiphoniidae</taxon>
        <taxon>Helobdella</taxon>
    </lineage>
</organism>
<reference evidence="4 6" key="2">
    <citation type="journal article" date="2013" name="Nature">
        <title>Insights into bilaterian evolution from three spiralian genomes.</title>
        <authorList>
            <person name="Simakov O."/>
            <person name="Marletaz F."/>
            <person name="Cho S.J."/>
            <person name="Edsinger-Gonzales E."/>
            <person name="Havlak P."/>
            <person name="Hellsten U."/>
            <person name="Kuo D.H."/>
            <person name="Larsson T."/>
            <person name="Lv J."/>
            <person name="Arendt D."/>
            <person name="Savage R."/>
            <person name="Osoegawa K."/>
            <person name="de Jong P."/>
            <person name="Grimwood J."/>
            <person name="Chapman J.A."/>
            <person name="Shapiro H."/>
            <person name="Aerts A."/>
            <person name="Otillar R.P."/>
            <person name="Terry A.Y."/>
            <person name="Boore J.L."/>
            <person name="Grigoriev I.V."/>
            <person name="Lindberg D.R."/>
            <person name="Seaver E.C."/>
            <person name="Weisblat D.A."/>
            <person name="Putnam N.H."/>
            <person name="Rokhsar D.S."/>
        </authorList>
    </citation>
    <scope>NUCLEOTIDE SEQUENCE</scope>
</reference>
<feature type="transmembrane region" description="Helical" evidence="2">
    <location>
        <begin position="33"/>
        <end position="51"/>
    </location>
</feature>
<keyword evidence="2" id="KW-0464">Manganese</keyword>
<dbReference type="PANTHER" id="PTHR11675:SF119">
    <property type="entry name" value="POLYPEPTIDE N-ACETYLGALACTOSAMINYLTRANSFERASE 2"/>
    <property type="match status" value="1"/>
</dbReference>
<name>T1FF97_HELRO</name>
<dbReference type="GeneID" id="20207496"/>
<dbReference type="eggNOG" id="KOG3738">
    <property type="taxonomic scope" value="Eukaryota"/>
</dbReference>
<dbReference type="PANTHER" id="PTHR11675">
    <property type="entry name" value="N-ACETYLGALACTOSAMINYLTRANSFERASE"/>
    <property type="match status" value="1"/>
</dbReference>
<keyword evidence="1 2" id="KW-1015">Disulfide bond</keyword>
<dbReference type="SUPFAM" id="SSF53448">
    <property type="entry name" value="Nucleotide-diphospho-sugar transferases"/>
    <property type="match status" value="1"/>
</dbReference>
<dbReference type="CTD" id="20207496"/>
<comment type="subcellular location">
    <subcellularLocation>
        <location evidence="2">Golgi apparatus membrane</location>
        <topology evidence="2">Single-pass type II membrane protein</topology>
    </subcellularLocation>
</comment>
<proteinExistence type="inferred from homology"/>
<dbReference type="Gene3D" id="2.80.10.50">
    <property type="match status" value="1"/>
</dbReference>
<dbReference type="STRING" id="6412.T1FF97"/>
<dbReference type="GO" id="GO:0005794">
    <property type="term" value="C:Golgi apparatus"/>
    <property type="evidence" value="ECO:0000318"/>
    <property type="project" value="GO_Central"/>
</dbReference>
<keyword evidence="2" id="KW-0808">Transferase</keyword>
<keyword evidence="2" id="KW-0333">Golgi apparatus</keyword>
<comment type="cofactor">
    <cofactor evidence="2">
        <name>Mn(2+)</name>
        <dbReference type="ChEBI" id="CHEBI:29035"/>
    </cofactor>
</comment>
<dbReference type="Pfam" id="PF00535">
    <property type="entry name" value="Glycos_transf_2"/>
    <property type="match status" value="1"/>
</dbReference>
<gene>
    <name evidence="5" type="primary">20207496</name>
    <name evidence="4" type="ORF">HELRODRAFT_179938</name>
</gene>
<dbReference type="InterPro" id="IPR035992">
    <property type="entry name" value="Ricin_B-like_lectins"/>
</dbReference>
<protein>
    <recommendedName>
        <fullName evidence="2">Polypeptide N-acetylgalactosaminyltransferase</fullName>
        <ecNumber evidence="2">2.4.1.-</ecNumber>
    </recommendedName>
    <alternativeName>
        <fullName evidence="2">Protein-UDP acetylgalactosaminyltransferase</fullName>
    </alternativeName>
</protein>
<dbReference type="GO" id="GO:0006493">
    <property type="term" value="P:protein O-linked glycosylation"/>
    <property type="evidence" value="ECO:0000318"/>
    <property type="project" value="GO_Central"/>
</dbReference>
<evidence type="ECO:0000313" key="4">
    <source>
        <dbReference type="EMBL" id="ESN94846.1"/>
    </source>
</evidence>
<keyword evidence="2" id="KW-0812">Transmembrane</keyword>
<dbReference type="RefSeq" id="XP_009026982.1">
    <property type="nucleotide sequence ID" value="XM_009028734.1"/>
</dbReference>
<dbReference type="GO" id="GO:0004653">
    <property type="term" value="F:polypeptide N-acetylgalactosaminyltransferase activity"/>
    <property type="evidence" value="ECO:0000318"/>
    <property type="project" value="GO_Central"/>
</dbReference>
<dbReference type="EnsemblMetazoa" id="HelroT179938">
    <property type="protein sequence ID" value="HelroP179938"/>
    <property type="gene ID" value="HelroG179938"/>
</dbReference>
<keyword evidence="2" id="KW-0430">Lectin</keyword>
<dbReference type="PROSITE" id="PS50231">
    <property type="entry name" value="RICIN_B_LECTIN"/>
    <property type="match status" value="1"/>
</dbReference>
<dbReference type="EMBL" id="KB097558">
    <property type="protein sequence ID" value="ESN94846.1"/>
    <property type="molecule type" value="Genomic_DNA"/>
</dbReference>
<dbReference type="InParanoid" id="T1FF97"/>
<sequence length="525" mass="59987">MEKKPQQPTPSVFSSLFGTSLRRLKIYYINNSKTSKCIILLLITLLGYLYFGTNLMRGRRLGYVGYKYDQEDEYWMSDGEVADYLNNLEDTRPPHCLDQAFDFNRMFDFKDTVSIVLHFYGKEDLGHFKLAISAIVDHTPFDVYEEIILRSQKHEGTAATRLKASLIATGTILVFVSSDVIVNEGWIQPLIAKVVLDEKTIVVPHYDNMLAGHRFFKTDDSLSSTFAWSLYTITYENAKGDKEEFLKTSVLRGEVLAVKKSFLEKIGNYDSNFEADGGGENLELSFRTWLCGGSIVIAKCSRVAVHSSLRPLSVRSHANYRYLTELWLTDDYKDLAYLQGNISNVLSAEETLALKNRRNYFKNNGIQCKDFPWYLSHVAKEIITPSENVVKFGKLKTKAAFCVRAISAADVEMSLCRHHIYDSEMMFEMDRNGAIFKDDYCLSLDTSGKETGIVDKLILTTCQDGSQNQIWQSVGPTLTLTSRPNQCLTQISERDKMTHELKYYAKLKDCSPAESRMQIWEFINY</sequence>
<dbReference type="EC" id="2.4.1.-" evidence="2"/>
<reference evidence="6" key="1">
    <citation type="submission" date="2012-12" db="EMBL/GenBank/DDBJ databases">
        <authorList>
            <person name="Hellsten U."/>
            <person name="Grimwood J."/>
            <person name="Chapman J.A."/>
            <person name="Shapiro H."/>
            <person name="Aerts A."/>
            <person name="Otillar R.P."/>
            <person name="Terry A.Y."/>
            <person name="Boore J.L."/>
            <person name="Simakov O."/>
            <person name="Marletaz F."/>
            <person name="Cho S.-J."/>
            <person name="Edsinger-Gonzales E."/>
            <person name="Havlak P."/>
            <person name="Kuo D.-H."/>
            <person name="Larsson T."/>
            <person name="Lv J."/>
            <person name="Arendt D."/>
            <person name="Savage R."/>
            <person name="Osoegawa K."/>
            <person name="de Jong P."/>
            <person name="Lindberg D.R."/>
            <person name="Seaver E.C."/>
            <person name="Weisblat D.A."/>
            <person name="Putnam N.H."/>
            <person name="Grigoriev I.V."/>
            <person name="Rokhsar D.S."/>
        </authorList>
    </citation>
    <scope>NUCLEOTIDE SEQUENCE</scope>
</reference>
<keyword evidence="2" id="KW-0328">Glycosyltransferase</keyword>
<reference evidence="5" key="3">
    <citation type="submission" date="2015-06" db="UniProtKB">
        <authorList>
            <consortium name="EnsemblMetazoa"/>
        </authorList>
    </citation>
    <scope>IDENTIFICATION</scope>
</reference>
<dbReference type="AlphaFoldDB" id="T1FF97"/>
<dbReference type="SUPFAM" id="SSF50370">
    <property type="entry name" value="Ricin B-like lectins"/>
    <property type="match status" value="1"/>
</dbReference>
<keyword evidence="2" id="KW-0472">Membrane</keyword>
<dbReference type="UniPathway" id="UPA00378"/>